<dbReference type="Proteomes" id="UP000814140">
    <property type="component" value="Unassembled WGS sequence"/>
</dbReference>
<keyword evidence="2" id="KW-1185">Reference proteome</keyword>
<evidence type="ECO:0000313" key="1">
    <source>
        <dbReference type="EMBL" id="KAI0057540.1"/>
    </source>
</evidence>
<dbReference type="EMBL" id="MU277245">
    <property type="protein sequence ID" value="KAI0057540.1"/>
    <property type="molecule type" value="Genomic_DNA"/>
</dbReference>
<protein>
    <submittedName>
        <fullName evidence="1">Uncharacterized protein</fullName>
    </submittedName>
</protein>
<reference evidence="1" key="1">
    <citation type="submission" date="2021-03" db="EMBL/GenBank/DDBJ databases">
        <authorList>
            <consortium name="DOE Joint Genome Institute"/>
            <person name="Ahrendt S."/>
            <person name="Looney B.P."/>
            <person name="Miyauchi S."/>
            <person name="Morin E."/>
            <person name="Drula E."/>
            <person name="Courty P.E."/>
            <person name="Chicoki N."/>
            <person name="Fauchery L."/>
            <person name="Kohler A."/>
            <person name="Kuo A."/>
            <person name="Labutti K."/>
            <person name="Pangilinan J."/>
            <person name="Lipzen A."/>
            <person name="Riley R."/>
            <person name="Andreopoulos W."/>
            <person name="He G."/>
            <person name="Johnson J."/>
            <person name="Barry K.W."/>
            <person name="Grigoriev I.V."/>
            <person name="Nagy L."/>
            <person name="Hibbett D."/>
            <person name="Henrissat B."/>
            <person name="Matheny P.B."/>
            <person name="Labbe J."/>
            <person name="Martin F."/>
        </authorList>
    </citation>
    <scope>NUCLEOTIDE SEQUENCE</scope>
    <source>
        <strain evidence="1">HHB10654</strain>
    </source>
</reference>
<organism evidence="1 2">
    <name type="scientific">Artomyces pyxidatus</name>
    <dbReference type="NCBI Taxonomy" id="48021"/>
    <lineage>
        <taxon>Eukaryota</taxon>
        <taxon>Fungi</taxon>
        <taxon>Dikarya</taxon>
        <taxon>Basidiomycota</taxon>
        <taxon>Agaricomycotina</taxon>
        <taxon>Agaricomycetes</taxon>
        <taxon>Russulales</taxon>
        <taxon>Auriscalpiaceae</taxon>
        <taxon>Artomyces</taxon>
    </lineage>
</organism>
<name>A0ACB8SNL4_9AGAM</name>
<proteinExistence type="predicted"/>
<reference evidence="1" key="2">
    <citation type="journal article" date="2022" name="New Phytol.">
        <title>Evolutionary transition to the ectomycorrhizal habit in the genomes of a hyperdiverse lineage of mushroom-forming fungi.</title>
        <authorList>
            <person name="Looney B."/>
            <person name="Miyauchi S."/>
            <person name="Morin E."/>
            <person name="Drula E."/>
            <person name="Courty P.E."/>
            <person name="Kohler A."/>
            <person name="Kuo A."/>
            <person name="LaButti K."/>
            <person name="Pangilinan J."/>
            <person name="Lipzen A."/>
            <person name="Riley R."/>
            <person name="Andreopoulos W."/>
            <person name="He G."/>
            <person name="Johnson J."/>
            <person name="Nolan M."/>
            <person name="Tritt A."/>
            <person name="Barry K.W."/>
            <person name="Grigoriev I.V."/>
            <person name="Nagy L.G."/>
            <person name="Hibbett D."/>
            <person name="Henrissat B."/>
            <person name="Matheny P.B."/>
            <person name="Labbe J."/>
            <person name="Martin F.M."/>
        </authorList>
    </citation>
    <scope>NUCLEOTIDE SEQUENCE</scope>
    <source>
        <strain evidence="1">HHB10654</strain>
    </source>
</reference>
<evidence type="ECO:0000313" key="2">
    <source>
        <dbReference type="Proteomes" id="UP000814140"/>
    </source>
</evidence>
<comment type="caution">
    <text evidence="1">The sequence shown here is derived from an EMBL/GenBank/DDBJ whole genome shotgun (WGS) entry which is preliminary data.</text>
</comment>
<gene>
    <name evidence="1" type="ORF">BV25DRAFT_1362320</name>
</gene>
<sequence>MPSPRPVARQKGNMTSTTQLACIVDLPLRGGGASTYPKLALRRHAPAIVCPQPVLLLCTSWSESPVQFSDSSSFTGEESGQELEAPPSDESPDLAPCLSESLGGRSVEEHGMSNCVL</sequence>
<accession>A0ACB8SNL4</accession>